<dbReference type="GO" id="GO:0005509">
    <property type="term" value="F:calcium ion binding"/>
    <property type="evidence" value="ECO:0007669"/>
    <property type="project" value="InterPro"/>
</dbReference>
<dbReference type="CDD" id="cd00176">
    <property type="entry name" value="SPEC"/>
    <property type="match status" value="1"/>
</dbReference>
<evidence type="ECO:0000313" key="6">
    <source>
        <dbReference type="EMBL" id="KAJ8276184.1"/>
    </source>
</evidence>
<dbReference type="InterPro" id="IPR018159">
    <property type="entry name" value="Spectrin/alpha-actinin"/>
</dbReference>
<dbReference type="Gene3D" id="1.20.58.60">
    <property type="match status" value="2"/>
</dbReference>
<dbReference type="Gene3D" id="1.10.238.10">
    <property type="entry name" value="EF-hand"/>
    <property type="match status" value="2"/>
</dbReference>
<dbReference type="SUPFAM" id="SSF46966">
    <property type="entry name" value="Spectrin repeat"/>
    <property type="match status" value="2"/>
</dbReference>
<dbReference type="FunFam" id="1.20.58.60:FF:000003">
    <property type="entry name" value="Actinin, alpha 1"/>
    <property type="match status" value="1"/>
</dbReference>
<dbReference type="InterPro" id="IPR002048">
    <property type="entry name" value="EF_hand_dom"/>
</dbReference>
<dbReference type="FunFam" id="1.10.238.10:FF:000004">
    <property type="entry name" value="Actinin alpha 1"/>
    <property type="match status" value="1"/>
</dbReference>
<dbReference type="EMBL" id="JAFJMO010000005">
    <property type="protein sequence ID" value="KAJ8276184.1"/>
    <property type="molecule type" value="Genomic_DNA"/>
</dbReference>
<evidence type="ECO:0000256" key="3">
    <source>
        <dbReference type="ARBA" id="ARBA00022837"/>
    </source>
</evidence>
<keyword evidence="7" id="KW-1185">Reference proteome</keyword>
<keyword evidence="4" id="KW-0009">Actin-binding</keyword>
<feature type="domain" description="EF-hand" evidence="5">
    <location>
        <begin position="298"/>
        <end position="333"/>
    </location>
</feature>
<dbReference type="SMART" id="SM01184">
    <property type="entry name" value="efhand_Ca_insen"/>
    <property type="match status" value="1"/>
</dbReference>
<dbReference type="FunFam" id="1.10.238.10:FF:000018">
    <property type="entry name" value="Actinin, alpha 1"/>
    <property type="match status" value="1"/>
</dbReference>
<keyword evidence="1" id="KW-0479">Metal-binding</keyword>
<dbReference type="InterPro" id="IPR014837">
    <property type="entry name" value="EF-hand_Ca_insen"/>
</dbReference>
<dbReference type="Pfam" id="PF00435">
    <property type="entry name" value="Spectrin"/>
    <property type="match status" value="2"/>
</dbReference>
<dbReference type="InterPro" id="IPR002017">
    <property type="entry name" value="Spectrin_repeat"/>
</dbReference>
<organism evidence="6 7">
    <name type="scientific">Conger conger</name>
    <name type="common">Conger eel</name>
    <name type="synonym">Muraena conger</name>
    <dbReference type="NCBI Taxonomy" id="82655"/>
    <lineage>
        <taxon>Eukaryota</taxon>
        <taxon>Metazoa</taxon>
        <taxon>Chordata</taxon>
        <taxon>Craniata</taxon>
        <taxon>Vertebrata</taxon>
        <taxon>Euteleostomi</taxon>
        <taxon>Actinopterygii</taxon>
        <taxon>Neopterygii</taxon>
        <taxon>Teleostei</taxon>
        <taxon>Anguilliformes</taxon>
        <taxon>Congridae</taxon>
        <taxon>Conger</taxon>
    </lineage>
</organism>
<sequence>MLFYVVNGNYSSMMRTEKLWETIGQLYLEFAKRAAPFNNWTEGAMEDLQDMFLVHSIEEIQILITAHDQFKLTLPEADKERIATMGIHDEILRIAQTYGIKLPGTNPYTHLTPQDLGNKWEAVRLQVPYRDQVLQEEMVRQQANERLRCQFAAQANVIGPWIQTKMEEIVHISVDIAGSLEEQMNSLKQYEHSIITYKSNIDNLEGDHQLSQRSLIFDNKHTNYTMEHVRVAWEQLFSTIIRTISEIENQILTRDAKGISQEQLNEFRASFNHFDKKRNGVLGPDDFRACLISMGYELGEVEFARIVALVDTNSTGVVTFQAFIDFLTQEAAETDMAEQVMASFKILASDKVYITVDELRRELPPEQAEYCISRMTKYISRDAPPSALDYMSFCSALYGQSDL</sequence>
<dbReference type="Proteomes" id="UP001152803">
    <property type="component" value="Unassembled WGS sequence"/>
</dbReference>
<dbReference type="SUPFAM" id="SSF47473">
    <property type="entry name" value="EF-hand"/>
    <property type="match status" value="1"/>
</dbReference>
<feature type="domain" description="EF-hand" evidence="5">
    <location>
        <begin position="262"/>
        <end position="297"/>
    </location>
</feature>
<gene>
    <name evidence="6" type="ORF">COCON_G00079360</name>
</gene>
<name>A0A9Q1I0R1_CONCO</name>
<dbReference type="SMART" id="SM00054">
    <property type="entry name" value="EFh"/>
    <property type="match status" value="2"/>
</dbReference>
<accession>A0A9Q1I0R1</accession>
<reference evidence="6" key="1">
    <citation type="journal article" date="2023" name="Science">
        <title>Genome structures resolve the early diversification of teleost fishes.</title>
        <authorList>
            <person name="Parey E."/>
            <person name="Louis A."/>
            <person name="Montfort J."/>
            <person name="Bouchez O."/>
            <person name="Roques C."/>
            <person name="Iampietro C."/>
            <person name="Lluch J."/>
            <person name="Castinel A."/>
            <person name="Donnadieu C."/>
            <person name="Desvignes T."/>
            <person name="Floi Bucao C."/>
            <person name="Jouanno E."/>
            <person name="Wen M."/>
            <person name="Mejri S."/>
            <person name="Dirks R."/>
            <person name="Jansen H."/>
            <person name="Henkel C."/>
            <person name="Chen W.J."/>
            <person name="Zahm M."/>
            <person name="Cabau C."/>
            <person name="Klopp C."/>
            <person name="Thompson A.W."/>
            <person name="Robinson-Rechavi M."/>
            <person name="Braasch I."/>
            <person name="Lecointre G."/>
            <person name="Bobe J."/>
            <person name="Postlethwait J.H."/>
            <person name="Berthelot C."/>
            <person name="Roest Crollius H."/>
            <person name="Guiguen Y."/>
        </authorList>
    </citation>
    <scope>NUCLEOTIDE SEQUENCE</scope>
    <source>
        <strain evidence="6">Concon-B</strain>
    </source>
</reference>
<dbReference type="CDD" id="cd00051">
    <property type="entry name" value="EFh"/>
    <property type="match status" value="1"/>
</dbReference>
<dbReference type="Pfam" id="PF08726">
    <property type="entry name" value="EFhand_Ca_insen"/>
    <property type="match status" value="1"/>
</dbReference>
<proteinExistence type="predicted"/>
<protein>
    <recommendedName>
        <fullName evidence="5">EF-hand domain-containing protein</fullName>
    </recommendedName>
</protein>
<dbReference type="OrthoDB" id="10017054at2759"/>
<evidence type="ECO:0000256" key="4">
    <source>
        <dbReference type="ARBA" id="ARBA00023203"/>
    </source>
</evidence>
<comment type="caution">
    <text evidence="6">The sequence shown here is derived from an EMBL/GenBank/DDBJ whole genome shotgun (WGS) entry which is preliminary data.</text>
</comment>
<evidence type="ECO:0000313" key="7">
    <source>
        <dbReference type="Proteomes" id="UP001152803"/>
    </source>
</evidence>
<keyword evidence="3" id="KW-0106">Calcium</keyword>
<dbReference type="PANTHER" id="PTHR11915">
    <property type="entry name" value="SPECTRIN/FILAMIN RELATED CYTOSKELETAL PROTEIN"/>
    <property type="match status" value="1"/>
</dbReference>
<dbReference type="GO" id="GO:0003779">
    <property type="term" value="F:actin binding"/>
    <property type="evidence" value="ECO:0007669"/>
    <property type="project" value="UniProtKB-KW"/>
</dbReference>
<dbReference type="PROSITE" id="PS50222">
    <property type="entry name" value="EF_HAND_2"/>
    <property type="match status" value="2"/>
</dbReference>
<dbReference type="InterPro" id="IPR011992">
    <property type="entry name" value="EF-hand-dom_pair"/>
</dbReference>
<evidence type="ECO:0000256" key="2">
    <source>
        <dbReference type="ARBA" id="ARBA00022737"/>
    </source>
</evidence>
<evidence type="ECO:0000256" key="1">
    <source>
        <dbReference type="ARBA" id="ARBA00022723"/>
    </source>
</evidence>
<keyword evidence="2" id="KW-0677">Repeat</keyword>
<dbReference type="FunFam" id="1.20.58.60:FF:000005">
    <property type="entry name" value="Actinin alpha 1"/>
    <property type="match status" value="1"/>
</dbReference>
<evidence type="ECO:0000259" key="5">
    <source>
        <dbReference type="PROSITE" id="PS50222"/>
    </source>
</evidence>
<dbReference type="AlphaFoldDB" id="A0A9Q1I0R1"/>